<sequence length="338" mass="39669">MLLKRRGKQCPAGIHIFVIDELFKMKVKPKHTLEILDEKGFPVPKKQQLSNYLTSSREKLLQVDTSIIPDDDKPWVLKYHVECEDETDDDDENEIDDSDDDRNKFQFFVAIDLRGFPCLIIGTTDMIKQFHRYGFAVCTNEKEKDFKFTFIYIRDGLRDSNLQMDEQNLVLIADGSEAIRNAFSKVFGTDRSIVICWAHMRKRVEKQLCLVEDKNLHTEIMDDVDTLQLSKDKKTFEIATKLFLKRWKNQEQFIHYFSSEWLESKNGWYEGLEVSSTNNALEATNRAIKDEDTLRERLVLARFTAVLFLIVNKWSGERNPAGKDFVQEREDRVKYICP</sequence>
<dbReference type="AlphaFoldDB" id="A0A8S2EHN8"/>
<accession>A0A8S2EHN8</accession>
<comment type="caution">
    <text evidence="1">The sequence shown here is derived from an EMBL/GenBank/DDBJ whole genome shotgun (WGS) entry which is preliminary data.</text>
</comment>
<organism evidence="1 3">
    <name type="scientific">Didymodactylos carnosus</name>
    <dbReference type="NCBI Taxonomy" id="1234261"/>
    <lineage>
        <taxon>Eukaryota</taxon>
        <taxon>Metazoa</taxon>
        <taxon>Spiralia</taxon>
        <taxon>Gnathifera</taxon>
        <taxon>Rotifera</taxon>
        <taxon>Eurotatoria</taxon>
        <taxon>Bdelloidea</taxon>
        <taxon>Philodinida</taxon>
        <taxon>Philodinidae</taxon>
        <taxon>Didymodactylos</taxon>
    </lineage>
</organism>
<dbReference type="Proteomes" id="UP000682733">
    <property type="component" value="Unassembled WGS sequence"/>
</dbReference>
<evidence type="ECO:0000313" key="2">
    <source>
        <dbReference type="EMBL" id="CAF3958301.1"/>
    </source>
</evidence>
<reference evidence="1" key="1">
    <citation type="submission" date="2021-02" db="EMBL/GenBank/DDBJ databases">
        <authorList>
            <person name="Nowell W R."/>
        </authorList>
    </citation>
    <scope>NUCLEOTIDE SEQUENCE</scope>
</reference>
<dbReference type="EMBL" id="CAJNOK010011902">
    <property type="protein sequence ID" value="CAF1151213.1"/>
    <property type="molecule type" value="Genomic_DNA"/>
</dbReference>
<protein>
    <recommendedName>
        <fullName evidence="4">MULE transposase domain-containing protein</fullName>
    </recommendedName>
</protein>
<evidence type="ECO:0000313" key="1">
    <source>
        <dbReference type="EMBL" id="CAF1151213.1"/>
    </source>
</evidence>
<dbReference type="EMBL" id="CAJOBA010031186">
    <property type="protein sequence ID" value="CAF3958301.1"/>
    <property type="molecule type" value="Genomic_DNA"/>
</dbReference>
<name>A0A8S2EHN8_9BILA</name>
<evidence type="ECO:0008006" key="4">
    <source>
        <dbReference type="Google" id="ProtNLM"/>
    </source>
</evidence>
<gene>
    <name evidence="1" type="ORF">OVA965_LOCUS21612</name>
    <name evidence="2" type="ORF">TMI583_LOCUS22307</name>
</gene>
<dbReference type="Proteomes" id="UP000677228">
    <property type="component" value="Unassembled WGS sequence"/>
</dbReference>
<proteinExistence type="predicted"/>
<evidence type="ECO:0000313" key="3">
    <source>
        <dbReference type="Proteomes" id="UP000677228"/>
    </source>
</evidence>